<dbReference type="Gene3D" id="1.20.81.30">
    <property type="entry name" value="Type II secretion system (T2SS), domain F"/>
    <property type="match status" value="1"/>
</dbReference>
<keyword evidence="4 6" id="KW-1133">Transmembrane helix</keyword>
<keyword evidence="3 6" id="KW-0812">Transmembrane</keyword>
<dbReference type="GO" id="GO:0005886">
    <property type="term" value="C:plasma membrane"/>
    <property type="evidence" value="ECO:0007669"/>
    <property type="project" value="UniProtKB-SubCell"/>
</dbReference>
<gene>
    <name evidence="8" type="ORF">CXL00_04860</name>
</gene>
<dbReference type="EMBL" id="POUW01000001">
    <property type="protein sequence ID" value="PNG08369.1"/>
    <property type="molecule type" value="Genomic_DNA"/>
</dbReference>
<dbReference type="InterPro" id="IPR042094">
    <property type="entry name" value="T2SS_GspF_sf"/>
</dbReference>
<evidence type="ECO:0000256" key="1">
    <source>
        <dbReference type="ARBA" id="ARBA00004651"/>
    </source>
</evidence>
<evidence type="ECO:0000256" key="6">
    <source>
        <dbReference type="SAM" id="Phobius"/>
    </source>
</evidence>
<accession>A0A2N8T0U7</accession>
<evidence type="ECO:0000256" key="4">
    <source>
        <dbReference type="ARBA" id="ARBA00022989"/>
    </source>
</evidence>
<dbReference type="Proteomes" id="UP000235897">
    <property type="component" value="Unassembled WGS sequence"/>
</dbReference>
<reference evidence="8 9" key="1">
    <citation type="submission" date="2018-01" db="EMBL/GenBank/DDBJ databases">
        <title>Denitrification phenotypes of diverse strains of Pseudomonas stutzeri.</title>
        <authorList>
            <person name="Milligan D.A."/>
            <person name="Bergaust L."/>
            <person name="Bakken L.R."/>
            <person name="Frostegard A."/>
        </authorList>
    </citation>
    <scope>NUCLEOTIDE SEQUENCE [LARGE SCALE GENOMIC DNA]</scope>
    <source>
        <strain evidence="8 9">28a3</strain>
    </source>
</reference>
<name>A0A2N8T0U7_STUST</name>
<feature type="transmembrane region" description="Helical" evidence="6">
    <location>
        <begin position="126"/>
        <end position="144"/>
    </location>
</feature>
<feature type="domain" description="Type II secretion system protein GspF" evidence="7">
    <location>
        <begin position="162"/>
        <end position="287"/>
    </location>
</feature>
<dbReference type="InterPro" id="IPR018076">
    <property type="entry name" value="T2SS_GspF_dom"/>
</dbReference>
<dbReference type="Pfam" id="PF00482">
    <property type="entry name" value="T2SSF"/>
    <property type="match status" value="1"/>
</dbReference>
<evidence type="ECO:0000259" key="7">
    <source>
        <dbReference type="Pfam" id="PF00482"/>
    </source>
</evidence>
<proteinExistence type="predicted"/>
<evidence type="ECO:0000256" key="2">
    <source>
        <dbReference type="ARBA" id="ARBA00022475"/>
    </source>
</evidence>
<organism evidence="8 9">
    <name type="scientific">Stutzerimonas stutzeri</name>
    <name type="common">Pseudomonas stutzeri</name>
    <dbReference type="NCBI Taxonomy" id="316"/>
    <lineage>
        <taxon>Bacteria</taxon>
        <taxon>Pseudomonadati</taxon>
        <taxon>Pseudomonadota</taxon>
        <taxon>Gammaproteobacteria</taxon>
        <taxon>Pseudomonadales</taxon>
        <taxon>Pseudomonadaceae</taxon>
        <taxon>Stutzerimonas</taxon>
    </lineage>
</organism>
<dbReference type="OrthoDB" id="5611741at2"/>
<evidence type="ECO:0000256" key="3">
    <source>
        <dbReference type="ARBA" id="ARBA00022692"/>
    </source>
</evidence>
<protein>
    <submittedName>
        <fullName evidence="8">Secretion system protein</fullName>
    </submittedName>
</protein>
<evidence type="ECO:0000313" key="8">
    <source>
        <dbReference type="EMBL" id="PNG08369.1"/>
    </source>
</evidence>
<dbReference type="AlphaFoldDB" id="A0A2N8T0U7"/>
<keyword evidence="2" id="KW-1003">Cell membrane</keyword>
<dbReference type="RefSeq" id="WP_021210104.1">
    <property type="nucleotide sequence ID" value="NZ_JAMOIG010000024.1"/>
</dbReference>
<feature type="transmembrane region" description="Helical" evidence="6">
    <location>
        <begin position="102"/>
        <end position="120"/>
    </location>
</feature>
<feature type="transmembrane region" description="Helical" evidence="6">
    <location>
        <begin position="270"/>
        <end position="290"/>
    </location>
</feature>
<keyword evidence="5 6" id="KW-0472">Membrane</keyword>
<feature type="transmembrane region" description="Helical" evidence="6">
    <location>
        <begin position="302"/>
        <end position="321"/>
    </location>
</feature>
<dbReference type="PANTHER" id="PTHR35007:SF1">
    <property type="entry name" value="PILUS ASSEMBLY PROTEIN"/>
    <property type="match status" value="1"/>
</dbReference>
<dbReference type="PANTHER" id="PTHR35007">
    <property type="entry name" value="INTEGRAL MEMBRANE PROTEIN-RELATED"/>
    <property type="match status" value="1"/>
</dbReference>
<feature type="transmembrane region" description="Helical" evidence="6">
    <location>
        <begin position="6"/>
        <end position="33"/>
    </location>
</feature>
<comment type="caution">
    <text evidence="8">The sequence shown here is derived from an EMBL/GenBank/DDBJ whole genome shotgun (WGS) entry which is preliminary data.</text>
</comment>
<comment type="subcellular location">
    <subcellularLocation>
        <location evidence="1">Cell membrane</location>
        <topology evidence="1">Multi-pass membrane protein</topology>
    </subcellularLocation>
</comment>
<evidence type="ECO:0000256" key="5">
    <source>
        <dbReference type="ARBA" id="ARBA00023136"/>
    </source>
</evidence>
<sequence length="329" mass="37238">MSKLPSEFILIFLGMIFVAAFLLSQGLTVPVFGEAGQVRKRIRARLHLLEQANDLPNMQVLLRQKYLKRLSPLDAALEQWPLMERLAQLIEQSGHHYRAHRVVLLGAVLAVLAALGGWLLLPVWWWVAPVLGFVAFWLPVLKIARDRSKRFATFEEGLPDALDSMCRALRAGHPFNETLRLVAEEQRGAVAQEFGLTFADINYGNDVRRAMLGLLERMPSMTVMMLVTSILIHRETGGNLTEVLERLSRLIRGRFRFQRKVRTLSAEGRMSAWVLISVPFVLAAGIMLTTPEYLPLLINEPIGQRLSVAAFGAMLLGIFWIRRIIRIQV</sequence>
<evidence type="ECO:0000313" key="9">
    <source>
        <dbReference type="Proteomes" id="UP000235897"/>
    </source>
</evidence>